<dbReference type="AlphaFoldDB" id="A0A1I4UPD9"/>
<gene>
    <name evidence="1" type="ORF">SAMN02982985_05737</name>
</gene>
<sequence length="178" mass="19302">MRLILLRHPRPQVAAGVCYGSTDLAIAPGELERVLAESSGLPNQATVYSSPLRRCAELATRLSRVAPRFDPRLVEMDFGSWEMRRWDDIARTEIDAWAADLVHYRPGGGDSVLRMAQRVAGFYADLQRQQADAIVVCHAGTIRLLAACHAGLAPADAALQAARTPHAIAYGAALTLES</sequence>
<evidence type="ECO:0000313" key="2">
    <source>
        <dbReference type="Proteomes" id="UP000199470"/>
    </source>
</evidence>
<dbReference type="InterPro" id="IPR029033">
    <property type="entry name" value="His_PPase_superfam"/>
</dbReference>
<evidence type="ECO:0000313" key="1">
    <source>
        <dbReference type="EMBL" id="SFM90842.1"/>
    </source>
</evidence>
<dbReference type="SMART" id="SM00855">
    <property type="entry name" value="PGAM"/>
    <property type="match status" value="1"/>
</dbReference>
<dbReference type="EMBL" id="FOTW01000046">
    <property type="protein sequence ID" value="SFM90842.1"/>
    <property type="molecule type" value="Genomic_DNA"/>
</dbReference>
<dbReference type="Proteomes" id="UP000199470">
    <property type="component" value="Unassembled WGS sequence"/>
</dbReference>
<name>A0A1I4UPD9_9BURK</name>
<dbReference type="Gene3D" id="3.40.50.1240">
    <property type="entry name" value="Phosphoglycerate mutase-like"/>
    <property type="match status" value="1"/>
</dbReference>
<keyword evidence="2" id="KW-1185">Reference proteome</keyword>
<dbReference type="RefSeq" id="WP_093391158.1">
    <property type="nucleotide sequence ID" value="NZ_FOTW01000046.1"/>
</dbReference>
<protein>
    <submittedName>
        <fullName evidence="1">Alpha-ribazole phosphatase</fullName>
    </submittedName>
</protein>
<dbReference type="InterPro" id="IPR013078">
    <property type="entry name" value="His_Pase_superF_clade-1"/>
</dbReference>
<dbReference type="Pfam" id="PF00300">
    <property type="entry name" value="His_Phos_1"/>
    <property type="match status" value="1"/>
</dbReference>
<reference evidence="1 2" key="1">
    <citation type="submission" date="2016-10" db="EMBL/GenBank/DDBJ databases">
        <authorList>
            <person name="de Groot N.N."/>
        </authorList>
    </citation>
    <scope>NUCLEOTIDE SEQUENCE [LARGE SCALE GENOMIC DNA]</scope>
    <source>
        <strain evidence="1 2">ATCC 43154</strain>
    </source>
</reference>
<accession>A0A1I4UPD9</accession>
<dbReference type="OrthoDB" id="5296884at2"/>
<dbReference type="SUPFAM" id="SSF53254">
    <property type="entry name" value="Phosphoglycerate mutase-like"/>
    <property type="match status" value="1"/>
</dbReference>
<proteinExistence type="predicted"/>
<dbReference type="STRING" id="758825.SAMN02982985_05737"/>
<organism evidence="1 2">
    <name type="scientific">Rugamonas rubra</name>
    <dbReference type="NCBI Taxonomy" id="758825"/>
    <lineage>
        <taxon>Bacteria</taxon>
        <taxon>Pseudomonadati</taxon>
        <taxon>Pseudomonadota</taxon>
        <taxon>Betaproteobacteria</taxon>
        <taxon>Burkholderiales</taxon>
        <taxon>Oxalobacteraceae</taxon>
        <taxon>Telluria group</taxon>
        <taxon>Rugamonas</taxon>
    </lineage>
</organism>